<dbReference type="PANTHER" id="PTHR11835">
    <property type="entry name" value="DECARBOXYLATING DEHYDROGENASES-ISOCITRATE, ISOPROPYLMALATE, TARTRATE"/>
    <property type="match status" value="1"/>
</dbReference>
<accession>A0AAV7YZU6</accession>
<dbReference type="GO" id="GO:0051287">
    <property type="term" value="F:NAD binding"/>
    <property type="evidence" value="ECO:0007669"/>
    <property type="project" value="InterPro"/>
</dbReference>
<dbReference type="InterPro" id="IPR024084">
    <property type="entry name" value="IsoPropMal-DH-like_dom"/>
</dbReference>
<comment type="similarity">
    <text evidence="1">Belongs to the isocitrate and isopropylmalate dehydrogenases family.</text>
</comment>
<dbReference type="EMBL" id="JANTQA010000047">
    <property type="protein sequence ID" value="KAJ3432954.1"/>
    <property type="molecule type" value="Genomic_DNA"/>
</dbReference>
<evidence type="ECO:0000259" key="3">
    <source>
        <dbReference type="SMART" id="SM01329"/>
    </source>
</evidence>
<sequence>MNNLLRRKVVLMPGDGIGGAVLKETVKVLRAVKFECDYVHADIGWEFWRTEGNPLPDRTLKSLKENKLSLFGAITSKPKWEAAEELVPRLKNKGLVYYSPIVGARQSLQLSECIRPCLSFEGNPLNFVRQKSGGGVEEPPINTVIFRQNTEGLYAGVEWTNPPKNVRQAFETHPKFGIFKDVKGEELAISSRIFTQERCNSICRAAFEYAKKHGYKRVTIAEKPNVIRETSGMLEKTAYRIGKEYPDIWVDSNNIDAICMWLTKNPESYGVIIAGNMFGDIISDAFAGLVGGLGFACSANIGSEVAIFEPTHGSAPKYASYKTSIVNPIACILSGAMMLDHVGETHKADLIRKGIAKVIKDGKYRTYDLLKVKGQQNVIYNGAVSTEDMGSAIVEAIGDVDSSAKYY</sequence>
<name>A0AAV7YZU6_9EUKA</name>
<dbReference type="GO" id="GO:0006102">
    <property type="term" value="P:isocitrate metabolic process"/>
    <property type="evidence" value="ECO:0007669"/>
    <property type="project" value="TreeGrafter"/>
</dbReference>
<evidence type="ECO:0000313" key="4">
    <source>
        <dbReference type="EMBL" id="KAJ3432954.1"/>
    </source>
</evidence>
<evidence type="ECO:0000256" key="1">
    <source>
        <dbReference type="ARBA" id="ARBA00007769"/>
    </source>
</evidence>
<protein>
    <submittedName>
        <fullName evidence="4">Decarboxylating dehydrogenases-isocitrate isopropylmalate tartrate</fullName>
    </submittedName>
</protein>
<comment type="caution">
    <text evidence="4">The sequence shown here is derived from an EMBL/GenBank/DDBJ whole genome shotgun (WGS) entry which is preliminary data.</text>
</comment>
<dbReference type="SUPFAM" id="SSF53659">
    <property type="entry name" value="Isocitrate/Isopropylmalate dehydrogenase-like"/>
    <property type="match status" value="1"/>
</dbReference>
<dbReference type="GO" id="GO:0006099">
    <property type="term" value="P:tricarboxylic acid cycle"/>
    <property type="evidence" value="ECO:0007669"/>
    <property type="project" value="TreeGrafter"/>
</dbReference>
<proteinExistence type="inferred from homology"/>
<dbReference type="PROSITE" id="PS00470">
    <property type="entry name" value="IDH_IMDH"/>
    <property type="match status" value="1"/>
</dbReference>
<dbReference type="SMART" id="SM01329">
    <property type="entry name" value="Iso_dh"/>
    <property type="match status" value="1"/>
</dbReference>
<keyword evidence="2" id="KW-0560">Oxidoreductase</keyword>
<dbReference type="AlphaFoldDB" id="A0AAV7YZU6"/>
<organism evidence="4 5">
    <name type="scientific">Anaeramoeba flamelloides</name>
    <dbReference type="NCBI Taxonomy" id="1746091"/>
    <lineage>
        <taxon>Eukaryota</taxon>
        <taxon>Metamonada</taxon>
        <taxon>Anaeramoebidae</taxon>
        <taxon>Anaeramoeba</taxon>
    </lineage>
</organism>
<dbReference type="Proteomes" id="UP001146793">
    <property type="component" value="Unassembled WGS sequence"/>
</dbReference>
<dbReference type="Pfam" id="PF00180">
    <property type="entry name" value="Iso_dh"/>
    <property type="match status" value="1"/>
</dbReference>
<dbReference type="InterPro" id="IPR019818">
    <property type="entry name" value="IsoCit/isopropylmalate_DH_CS"/>
</dbReference>
<feature type="domain" description="Isopropylmalate dehydrogenase-like" evidence="3">
    <location>
        <begin position="8"/>
        <end position="393"/>
    </location>
</feature>
<gene>
    <name evidence="4" type="ORF">M0812_21900</name>
</gene>
<evidence type="ECO:0000256" key="2">
    <source>
        <dbReference type="ARBA" id="ARBA00023002"/>
    </source>
</evidence>
<dbReference type="PANTHER" id="PTHR11835:SF34">
    <property type="entry name" value="ISOCITRATE DEHYDROGENASE [NAD] SUBUNIT ALPHA, MITOCHONDRIAL"/>
    <property type="match status" value="1"/>
</dbReference>
<reference evidence="4" key="1">
    <citation type="submission" date="2022-08" db="EMBL/GenBank/DDBJ databases">
        <title>Novel sulphate-reducing endosymbionts in the free-living metamonad Anaeramoeba.</title>
        <authorList>
            <person name="Jerlstrom-Hultqvist J."/>
            <person name="Cepicka I."/>
            <person name="Gallot-Lavallee L."/>
            <person name="Salas-Leiva D."/>
            <person name="Curtis B.A."/>
            <person name="Zahonova K."/>
            <person name="Pipaliya S."/>
            <person name="Dacks J."/>
            <person name="Roger A.J."/>
        </authorList>
    </citation>
    <scope>NUCLEOTIDE SEQUENCE</scope>
    <source>
        <strain evidence="4">Busselton2</strain>
    </source>
</reference>
<evidence type="ECO:0000313" key="5">
    <source>
        <dbReference type="Proteomes" id="UP001146793"/>
    </source>
</evidence>
<dbReference type="GO" id="GO:0004449">
    <property type="term" value="F:isocitrate dehydrogenase (NAD+) activity"/>
    <property type="evidence" value="ECO:0007669"/>
    <property type="project" value="TreeGrafter"/>
</dbReference>
<dbReference type="GO" id="GO:0000287">
    <property type="term" value="F:magnesium ion binding"/>
    <property type="evidence" value="ECO:0007669"/>
    <property type="project" value="InterPro"/>
</dbReference>
<dbReference type="Gene3D" id="3.40.718.10">
    <property type="entry name" value="Isopropylmalate Dehydrogenase"/>
    <property type="match status" value="1"/>
</dbReference>